<proteinExistence type="predicted"/>
<gene>
    <name evidence="1" type="ORF">SAMN05518684_11384</name>
</gene>
<evidence type="ECO:0000313" key="1">
    <source>
        <dbReference type="EMBL" id="SES26936.1"/>
    </source>
</evidence>
<dbReference type="Proteomes" id="UP000198571">
    <property type="component" value="Unassembled WGS sequence"/>
</dbReference>
<organism evidence="1 2">
    <name type="scientific">Salipaludibacillus aurantiacus</name>
    <dbReference type="NCBI Taxonomy" id="1601833"/>
    <lineage>
        <taxon>Bacteria</taxon>
        <taxon>Bacillati</taxon>
        <taxon>Bacillota</taxon>
        <taxon>Bacilli</taxon>
        <taxon>Bacillales</taxon>
        <taxon>Bacillaceae</taxon>
    </lineage>
</organism>
<sequence length="111" mass="12391">MAKRNVSRCTVPARNEEVFVKVVNSNEQNSRQITINAYDKESEKKTPLPVFAEDKQMKKDNLGPGSEKLYKIQTADVKNKIIFEIIQEGRGGGIGVSTNNKGLSNVVIRLK</sequence>
<dbReference type="RefSeq" id="WP_093054049.1">
    <property type="nucleotide sequence ID" value="NZ_FOGT01000013.1"/>
</dbReference>
<evidence type="ECO:0000313" key="2">
    <source>
        <dbReference type="Proteomes" id="UP000198571"/>
    </source>
</evidence>
<dbReference type="AlphaFoldDB" id="A0A1H9VYU7"/>
<dbReference type="OrthoDB" id="2614902at2"/>
<name>A0A1H9VYU7_9BACI</name>
<reference evidence="2" key="1">
    <citation type="submission" date="2016-10" db="EMBL/GenBank/DDBJ databases">
        <authorList>
            <person name="Varghese N."/>
            <person name="Submissions S."/>
        </authorList>
    </citation>
    <scope>NUCLEOTIDE SEQUENCE [LARGE SCALE GENOMIC DNA]</scope>
    <source>
        <strain evidence="2">S9</strain>
    </source>
</reference>
<accession>A0A1H9VYU7</accession>
<dbReference type="EMBL" id="FOGT01000013">
    <property type="protein sequence ID" value="SES26936.1"/>
    <property type="molecule type" value="Genomic_DNA"/>
</dbReference>
<keyword evidence="2" id="KW-1185">Reference proteome</keyword>
<protein>
    <submittedName>
        <fullName evidence="1">Uncharacterized protein</fullName>
    </submittedName>
</protein>
<dbReference type="STRING" id="1601833.SAMN05518684_11384"/>